<proteinExistence type="predicted"/>
<keyword evidence="1" id="KW-0812">Transmembrane</keyword>
<name>A0A0F8XCD4_9ZZZZ</name>
<comment type="caution">
    <text evidence="2">The sequence shown here is derived from an EMBL/GenBank/DDBJ whole genome shotgun (WGS) entry which is preliminary data.</text>
</comment>
<reference evidence="2" key="1">
    <citation type="journal article" date="2015" name="Nature">
        <title>Complex archaea that bridge the gap between prokaryotes and eukaryotes.</title>
        <authorList>
            <person name="Spang A."/>
            <person name="Saw J.H."/>
            <person name="Jorgensen S.L."/>
            <person name="Zaremba-Niedzwiedzka K."/>
            <person name="Martijn J."/>
            <person name="Lind A.E."/>
            <person name="van Eijk R."/>
            <person name="Schleper C."/>
            <person name="Guy L."/>
            <person name="Ettema T.J."/>
        </authorList>
    </citation>
    <scope>NUCLEOTIDE SEQUENCE</scope>
</reference>
<feature type="non-terminal residue" evidence="2">
    <location>
        <position position="69"/>
    </location>
</feature>
<accession>A0A0F8XCD4</accession>
<sequence>MADRVDILIRARDAFSRVLKKATTQLKDVKVSAAGLRQAFLAVTLSLGGLTIALVKMFKIGANVLETQS</sequence>
<gene>
    <name evidence="2" type="ORF">LCGC14_2963560</name>
</gene>
<feature type="transmembrane region" description="Helical" evidence="1">
    <location>
        <begin position="36"/>
        <end position="55"/>
    </location>
</feature>
<keyword evidence="1" id="KW-0472">Membrane</keyword>
<dbReference type="AlphaFoldDB" id="A0A0F8XCD4"/>
<keyword evidence="1" id="KW-1133">Transmembrane helix</keyword>
<protein>
    <submittedName>
        <fullName evidence="2">Uncharacterized protein</fullName>
    </submittedName>
</protein>
<organism evidence="2">
    <name type="scientific">marine sediment metagenome</name>
    <dbReference type="NCBI Taxonomy" id="412755"/>
    <lineage>
        <taxon>unclassified sequences</taxon>
        <taxon>metagenomes</taxon>
        <taxon>ecological metagenomes</taxon>
    </lineage>
</organism>
<dbReference type="EMBL" id="LAZR01060053">
    <property type="protein sequence ID" value="KKK66493.1"/>
    <property type="molecule type" value="Genomic_DNA"/>
</dbReference>
<evidence type="ECO:0000256" key="1">
    <source>
        <dbReference type="SAM" id="Phobius"/>
    </source>
</evidence>
<evidence type="ECO:0000313" key="2">
    <source>
        <dbReference type="EMBL" id="KKK66493.1"/>
    </source>
</evidence>